<gene>
    <name evidence="1" type="ORF">Van01_39690</name>
</gene>
<dbReference type="RefSeq" id="WP_204009460.1">
    <property type="nucleotide sequence ID" value="NZ_BOOZ01000024.1"/>
</dbReference>
<sequence>MSTTSLPRIPKTFGAGASVAVRLPFGEGSVAHRVKYDPRPNGRFYRGEEQTSLVPLAACAPEDDPCVELSGGWADHQGAQACTEDACFPDAEPR</sequence>
<dbReference type="Proteomes" id="UP000647017">
    <property type="component" value="Unassembled WGS sequence"/>
</dbReference>
<keyword evidence="2" id="KW-1185">Reference proteome</keyword>
<evidence type="ECO:0000313" key="2">
    <source>
        <dbReference type="Proteomes" id="UP000647017"/>
    </source>
</evidence>
<comment type="caution">
    <text evidence="1">The sequence shown here is derived from an EMBL/GenBank/DDBJ whole genome shotgun (WGS) entry which is preliminary data.</text>
</comment>
<accession>A0ABQ4HYN4</accession>
<evidence type="ECO:0008006" key="3">
    <source>
        <dbReference type="Google" id="ProtNLM"/>
    </source>
</evidence>
<dbReference type="EMBL" id="BOOZ01000024">
    <property type="protein sequence ID" value="GIJ10755.1"/>
    <property type="molecule type" value="Genomic_DNA"/>
</dbReference>
<proteinExistence type="predicted"/>
<organism evidence="1 2">
    <name type="scientific">Micromonospora andamanensis</name>
    <dbReference type="NCBI Taxonomy" id="1287068"/>
    <lineage>
        <taxon>Bacteria</taxon>
        <taxon>Bacillati</taxon>
        <taxon>Actinomycetota</taxon>
        <taxon>Actinomycetes</taxon>
        <taxon>Micromonosporales</taxon>
        <taxon>Micromonosporaceae</taxon>
        <taxon>Micromonospora</taxon>
    </lineage>
</organism>
<evidence type="ECO:0000313" key="1">
    <source>
        <dbReference type="EMBL" id="GIJ10755.1"/>
    </source>
</evidence>
<name>A0ABQ4HYN4_9ACTN</name>
<protein>
    <recommendedName>
        <fullName evidence="3">ATP-grasp target RiPP</fullName>
    </recommendedName>
</protein>
<reference evidence="1 2" key="1">
    <citation type="submission" date="2021-01" db="EMBL/GenBank/DDBJ databases">
        <title>Whole genome shotgun sequence of Verrucosispora andamanensis NBRC 109075.</title>
        <authorList>
            <person name="Komaki H."/>
            <person name="Tamura T."/>
        </authorList>
    </citation>
    <scope>NUCLEOTIDE SEQUENCE [LARGE SCALE GENOMIC DNA]</scope>
    <source>
        <strain evidence="1 2">NBRC 109075</strain>
    </source>
</reference>